<comment type="catalytic activity">
    <reaction evidence="15">
        <text>(R)-carnitine + hexadecanoyl-CoA = O-hexadecanoyl-(R)-carnitine + CoA</text>
        <dbReference type="Rhea" id="RHEA:12661"/>
        <dbReference type="ChEBI" id="CHEBI:16347"/>
        <dbReference type="ChEBI" id="CHEBI:17490"/>
        <dbReference type="ChEBI" id="CHEBI:57287"/>
        <dbReference type="ChEBI" id="CHEBI:57379"/>
        <dbReference type="EC" id="2.3.1.21"/>
    </reaction>
    <physiologicalReaction direction="left-to-right" evidence="15">
        <dbReference type="Rhea" id="RHEA:12662"/>
    </physiologicalReaction>
</comment>
<keyword evidence="14 17" id="KW-0012">Acyltransferase</keyword>
<keyword evidence="9" id="KW-0276">Fatty acid metabolism</keyword>
<evidence type="ECO:0000256" key="13">
    <source>
        <dbReference type="ARBA" id="ARBA00023136"/>
    </source>
</evidence>
<keyword evidence="13 18" id="KW-0472">Membrane</keyword>
<evidence type="ECO:0000256" key="16">
    <source>
        <dbReference type="PIRSR" id="PIRSR600542-1"/>
    </source>
</evidence>
<evidence type="ECO:0000256" key="15">
    <source>
        <dbReference type="ARBA" id="ARBA00048480"/>
    </source>
</evidence>
<evidence type="ECO:0000256" key="7">
    <source>
        <dbReference type="ARBA" id="ARBA00022679"/>
    </source>
</evidence>
<evidence type="ECO:0000256" key="2">
    <source>
        <dbReference type="ARBA" id="ARBA00004325"/>
    </source>
</evidence>
<keyword evidence="11" id="KW-0443">Lipid metabolism</keyword>
<sequence>MAEAHSAVAFGFTITHDGVSINYDQELLKVVCQTLLRNYKRRVARFKNNFRSGIYPASPQSLLFTLMLVYAFRLAKFDLSFGLIGWLQSCLLGHSIVSTLFCCALYSIVLWLLVVQALRLSIKLLLSYKRWLYQRVQNCSIVTKLYMLVLKSILKHEPMLNSFQGALPRLPLPSLKDTLRRHLESLEPLLEKEPYDRMCRLSDEFQRTIGPKLQRYLLLKSWFSSNYVSDWWEEYVYLRGRSPLMINSNYYGVDALGYDSTHKQAARAANMTYASLIFRRLIERQELKPIMIGCVPLCSAQYERAFNTCRIPGVVSDTLKHWNDSRHIAVYVKGCWFKVMIHNGNRLLKPCELEKIFEELLRLEHETTDAEKYLGALTAWERSRWAEFRQQHFSRGVNKASLHAIESSAFILVLDDEEFLFDEVDDYKALDKWAHVGLHGKGYDRWFDKSFNLIISKNGKCALNAEHSWADGPIISHYFEFTMIYDFIKLGGYFCYSTRSCKLYRYTADGHCVGEVEVKPPAPQRLKWHLPDECCSIILKCVVEAEKLMKDVEMALMVYKDFGKGFMKKCGTSPDGFIQMALQLTYYRDQKKFCLTYEACMTRLYREGRTETVRPVTKESCAFVRAMEDPNVQNSERRFLLQKACERHQRGYLDAMCSKGVDRHLFCLYVISRYLELDSPFLKEVLSEPWRLSTSQTPQQQTTLVDTNKYPEFVSAGGGFGPVADDGYGVSYIIAGDHVVSYHISAKVSCPTTSASRFRAGLRKSLSDIRALFEE</sequence>
<proteinExistence type="inferred from homology"/>
<dbReference type="GO" id="GO:0004095">
    <property type="term" value="F:carnitine O-palmitoyltransferase activity"/>
    <property type="evidence" value="ECO:0007669"/>
    <property type="project" value="UniProtKB-EC"/>
</dbReference>
<feature type="domain" description="Carnitine O-palmitoyltransferase N-terminal" evidence="20">
    <location>
        <begin position="1"/>
        <end position="47"/>
    </location>
</feature>
<evidence type="ECO:0000256" key="5">
    <source>
        <dbReference type="ARBA" id="ARBA00013243"/>
    </source>
</evidence>
<keyword evidence="7 17" id="KW-0808">Transferase</keyword>
<evidence type="ECO:0000256" key="4">
    <source>
        <dbReference type="ARBA" id="ARBA00005232"/>
    </source>
</evidence>
<evidence type="ECO:0000256" key="10">
    <source>
        <dbReference type="ARBA" id="ARBA00022989"/>
    </source>
</evidence>
<accession>A0A077ZFK3</accession>
<reference evidence="21" key="1">
    <citation type="submission" date="2014-01" db="EMBL/GenBank/DDBJ databases">
        <authorList>
            <person name="Aslett M."/>
        </authorList>
    </citation>
    <scope>NUCLEOTIDE SEQUENCE</scope>
</reference>
<comment type="pathway">
    <text evidence="3">Lipid metabolism; fatty acid beta-oxidation.</text>
</comment>
<evidence type="ECO:0000256" key="11">
    <source>
        <dbReference type="ARBA" id="ARBA00023098"/>
    </source>
</evidence>
<protein>
    <recommendedName>
        <fullName evidence="5">carnitine O-palmitoyltransferase</fullName>
        <ecNumber evidence="5">2.3.1.21</ecNumber>
    </recommendedName>
</protein>
<dbReference type="SUPFAM" id="SSF52777">
    <property type="entry name" value="CoA-dependent acyltransferases"/>
    <property type="match status" value="2"/>
</dbReference>
<feature type="transmembrane region" description="Helical" evidence="18">
    <location>
        <begin position="54"/>
        <end position="72"/>
    </location>
</feature>
<feature type="active site" description="Proton acceptor" evidence="16">
    <location>
        <position position="467"/>
    </location>
</feature>
<evidence type="ECO:0000259" key="20">
    <source>
        <dbReference type="Pfam" id="PF16484"/>
    </source>
</evidence>
<reference evidence="21" key="2">
    <citation type="submission" date="2014-03" db="EMBL/GenBank/DDBJ databases">
        <title>The whipworm genome and dual-species transcriptomics of an intimate host-pathogen interaction.</title>
        <authorList>
            <person name="Foth B.J."/>
            <person name="Tsai I.J."/>
            <person name="Reid A.J."/>
            <person name="Bancroft A.J."/>
            <person name="Nichol S."/>
            <person name="Tracey A."/>
            <person name="Holroyd N."/>
            <person name="Cotton J.A."/>
            <person name="Stanley E.J."/>
            <person name="Zarowiecki M."/>
            <person name="Liu J.Z."/>
            <person name="Huckvale T."/>
            <person name="Cooper P.J."/>
            <person name="Grencis R.K."/>
            <person name="Berriman M."/>
        </authorList>
    </citation>
    <scope>NUCLEOTIDE SEQUENCE [LARGE SCALE GENOMIC DNA]</scope>
</reference>
<dbReference type="PANTHER" id="PTHR22589:SF31">
    <property type="entry name" value="CARNITINE O-PALMITOYLTRANSFERASE"/>
    <property type="match status" value="1"/>
</dbReference>
<dbReference type="InterPro" id="IPR032476">
    <property type="entry name" value="CPT_N"/>
</dbReference>
<dbReference type="PANTHER" id="PTHR22589">
    <property type="entry name" value="CARNITINE O-ACYLTRANSFERASE"/>
    <property type="match status" value="1"/>
</dbReference>
<gene>
    <name evidence="21" type="ORF">TTRE_0000663001</name>
</gene>
<comment type="subcellular location">
    <subcellularLocation>
        <location evidence="1">Membrane</location>
        <topology evidence="1">Multi-pass membrane protein</topology>
    </subcellularLocation>
    <subcellularLocation>
        <location evidence="2">Mitochondrion membrane</location>
    </subcellularLocation>
</comment>
<name>A0A077ZFK3_TRITR</name>
<dbReference type="UniPathway" id="UPA00659"/>
<dbReference type="InterPro" id="IPR023213">
    <property type="entry name" value="CAT-like_dom_sf"/>
</dbReference>
<comment type="similarity">
    <text evidence="4 17">Belongs to the carnitine/choline acetyltransferase family.</text>
</comment>
<evidence type="ECO:0000256" key="12">
    <source>
        <dbReference type="ARBA" id="ARBA00023128"/>
    </source>
</evidence>
<dbReference type="STRING" id="36087.A0A077ZFK3"/>
<evidence type="ECO:0000256" key="1">
    <source>
        <dbReference type="ARBA" id="ARBA00004141"/>
    </source>
</evidence>
<dbReference type="GO" id="GO:0009437">
    <property type="term" value="P:carnitine metabolic process"/>
    <property type="evidence" value="ECO:0007669"/>
    <property type="project" value="TreeGrafter"/>
</dbReference>
<keyword evidence="22" id="KW-1185">Reference proteome</keyword>
<dbReference type="InterPro" id="IPR000542">
    <property type="entry name" value="Carn_acyl_trans"/>
</dbReference>
<evidence type="ECO:0000256" key="14">
    <source>
        <dbReference type="ARBA" id="ARBA00023315"/>
    </source>
</evidence>
<evidence type="ECO:0000256" key="9">
    <source>
        <dbReference type="ARBA" id="ARBA00022832"/>
    </source>
</evidence>
<dbReference type="Gene3D" id="3.30.559.70">
    <property type="entry name" value="Choline/Carnitine o-acyltransferase, domain 2"/>
    <property type="match status" value="1"/>
</dbReference>
<feature type="domain" description="Choline/carnitine acyltransferase" evidence="19">
    <location>
        <begin position="170"/>
        <end position="763"/>
    </location>
</feature>
<evidence type="ECO:0000256" key="18">
    <source>
        <dbReference type="SAM" id="Phobius"/>
    </source>
</evidence>
<keyword evidence="10 18" id="KW-1133">Transmembrane helix</keyword>
<dbReference type="EC" id="2.3.1.21" evidence="5"/>
<dbReference type="GO" id="GO:0006635">
    <property type="term" value="P:fatty acid beta-oxidation"/>
    <property type="evidence" value="ECO:0007669"/>
    <property type="project" value="UniProtKB-UniPathway"/>
</dbReference>
<keyword evidence="12" id="KW-0496">Mitochondrion</keyword>
<dbReference type="OrthoDB" id="240216at2759"/>
<evidence type="ECO:0000313" key="22">
    <source>
        <dbReference type="Proteomes" id="UP000030665"/>
    </source>
</evidence>
<dbReference type="Pfam" id="PF16484">
    <property type="entry name" value="CPT_N"/>
    <property type="match status" value="1"/>
</dbReference>
<evidence type="ECO:0000313" key="21">
    <source>
        <dbReference type="EMBL" id="CDW58323.1"/>
    </source>
</evidence>
<evidence type="ECO:0000256" key="3">
    <source>
        <dbReference type="ARBA" id="ARBA00005005"/>
    </source>
</evidence>
<keyword evidence="8 18" id="KW-0812">Transmembrane</keyword>
<dbReference type="Proteomes" id="UP000030665">
    <property type="component" value="Unassembled WGS sequence"/>
</dbReference>
<evidence type="ECO:0000256" key="8">
    <source>
        <dbReference type="ARBA" id="ARBA00022692"/>
    </source>
</evidence>
<dbReference type="Pfam" id="PF00755">
    <property type="entry name" value="Carn_acyltransf"/>
    <property type="match status" value="1"/>
</dbReference>
<feature type="transmembrane region" description="Helical" evidence="18">
    <location>
        <begin position="92"/>
        <end position="115"/>
    </location>
</feature>
<dbReference type="Gene3D" id="3.30.559.10">
    <property type="entry name" value="Chloramphenicol acetyltransferase-like domain"/>
    <property type="match status" value="1"/>
</dbReference>
<dbReference type="FunFam" id="3.30.559.70:FF:000001">
    <property type="entry name" value="Carnitine O-palmitoyltransferase 1, liver isoform"/>
    <property type="match status" value="1"/>
</dbReference>
<dbReference type="AlphaFoldDB" id="A0A077ZFK3"/>
<feature type="transmembrane region" description="Helical" evidence="18">
    <location>
        <begin position="136"/>
        <end position="154"/>
    </location>
</feature>
<dbReference type="EMBL" id="HG806311">
    <property type="protein sequence ID" value="CDW58323.1"/>
    <property type="molecule type" value="Genomic_DNA"/>
</dbReference>
<dbReference type="FunFam" id="3.30.559.10:FF:000042">
    <property type="entry name" value="Carnitine Palmitoyl Transferase"/>
    <property type="match status" value="1"/>
</dbReference>
<dbReference type="Gene3D" id="6.10.250.1760">
    <property type="match status" value="1"/>
</dbReference>
<dbReference type="PROSITE" id="PS00440">
    <property type="entry name" value="ACYLTRANSF_C_2"/>
    <property type="match status" value="1"/>
</dbReference>
<keyword evidence="6" id="KW-0813">Transport</keyword>
<evidence type="ECO:0000256" key="17">
    <source>
        <dbReference type="RuleBase" id="RU003801"/>
    </source>
</evidence>
<dbReference type="GO" id="GO:0031966">
    <property type="term" value="C:mitochondrial membrane"/>
    <property type="evidence" value="ECO:0007669"/>
    <property type="project" value="UniProtKB-SubCell"/>
</dbReference>
<organism evidence="21 22">
    <name type="scientific">Trichuris trichiura</name>
    <name type="common">Whipworm</name>
    <name type="synonym">Trichocephalus trichiurus</name>
    <dbReference type="NCBI Taxonomy" id="36087"/>
    <lineage>
        <taxon>Eukaryota</taxon>
        <taxon>Metazoa</taxon>
        <taxon>Ecdysozoa</taxon>
        <taxon>Nematoda</taxon>
        <taxon>Enoplea</taxon>
        <taxon>Dorylaimia</taxon>
        <taxon>Trichinellida</taxon>
        <taxon>Trichuridae</taxon>
        <taxon>Trichuris</taxon>
    </lineage>
</organism>
<dbReference type="InterPro" id="IPR039551">
    <property type="entry name" value="Cho/carn_acyl_trans"/>
</dbReference>
<evidence type="ECO:0000256" key="6">
    <source>
        <dbReference type="ARBA" id="ARBA00022448"/>
    </source>
</evidence>
<dbReference type="InterPro" id="IPR042231">
    <property type="entry name" value="Cho/carn_acyl_trans_2"/>
</dbReference>
<evidence type="ECO:0000259" key="19">
    <source>
        <dbReference type="Pfam" id="PF00755"/>
    </source>
</evidence>